<dbReference type="RefSeq" id="WP_154737625.1">
    <property type="nucleotide sequence ID" value="NZ_WMBQ01000001.1"/>
</dbReference>
<proteinExistence type="predicted"/>
<protein>
    <recommendedName>
        <fullName evidence="4">UrcA family protein</fullName>
    </recommendedName>
</protein>
<keyword evidence="3" id="KW-1185">Reference proteome</keyword>
<evidence type="ECO:0000313" key="3">
    <source>
        <dbReference type="Proteomes" id="UP000440694"/>
    </source>
</evidence>
<keyword evidence="1" id="KW-0732">Signal</keyword>
<dbReference type="Proteomes" id="UP000440694">
    <property type="component" value="Unassembled WGS sequence"/>
</dbReference>
<evidence type="ECO:0008006" key="4">
    <source>
        <dbReference type="Google" id="ProtNLM"/>
    </source>
</evidence>
<feature type="chain" id="PRO_5026305222" description="UrcA family protein" evidence="1">
    <location>
        <begin position="22"/>
        <end position="133"/>
    </location>
</feature>
<organism evidence="2 3">
    <name type="scientific">Hyphomicrobium album</name>
    <dbReference type="NCBI Taxonomy" id="2665159"/>
    <lineage>
        <taxon>Bacteria</taxon>
        <taxon>Pseudomonadati</taxon>
        <taxon>Pseudomonadota</taxon>
        <taxon>Alphaproteobacteria</taxon>
        <taxon>Hyphomicrobiales</taxon>
        <taxon>Hyphomicrobiaceae</taxon>
        <taxon>Hyphomicrobium</taxon>
    </lineage>
</organism>
<comment type="caution">
    <text evidence="2">The sequence shown here is derived from an EMBL/GenBank/DDBJ whole genome shotgun (WGS) entry which is preliminary data.</text>
</comment>
<dbReference type="EMBL" id="WMBQ01000001">
    <property type="protein sequence ID" value="MTD93051.1"/>
    <property type="molecule type" value="Genomic_DNA"/>
</dbReference>
<sequence>MRSPNISLAAALVLGTGAIAAAGVGTSPTEIPSLSAKDAGARYGEAAGAVLVCYGLKITPRVAALRSRYQGDELTEFDAQAGKILSAWRETLNCTHADGPNDCKVSQQWSCQQAVQEIGPAGSKVPGLVEPKN</sequence>
<gene>
    <name evidence="2" type="ORF">GIW81_01740</name>
</gene>
<name>A0A6I3KJX8_9HYPH</name>
<evidence type="ECO:0000313" key="2">
    <source>
        <dbReference type="EMBL" id="MTD93051.1"/>
    </source>
</evidence>
<reference evidence="2 3" key="1">
    <citation type="submission" date="2019-11" db="EMBL/GenBank/DDBJ databases">
        <title>Identification of a novel strain.</title>
        <authorList>
            <person name="Xu Q."/>
            <person name="Wang G."/>
        </authorList>
    </citation>
    <scope>NUCLEOTIDE SEQUENCE [LARGE SCALE GENOMIC DNA]</scope>
    <source>
        <strain evidence="3">xq</strain>
    </source>
</reference>
<accession>A0A6I3KJX8</accession>
<evidence type="ECO:0000256" key="1">
    <source>
        <dbReference type="SAM" id="SignalP"/>
    </source>
</evidence>
<dbReference type="AlphaFoldDB" id="A0A6I3KJX8"/>
<feature type="signal peptide" evidence="1">
    <location>
        <begin position="1"/>
        <end position="21"/>
    </location>
</feature>